<dbReference type="EMBL" id="CP108085">
    <property type="protein sequence ID" value="WUP73592.1"/>
    <property type="molecule type" value="Genomic_DNA"/>
</dbReference>
<keyword evidence="3" id="KW-1185">Reference proteome</keyword>
<accession>A0ABZ1SPL5</accession>
<dbReference type="Proteomes" id="UP001432011">
    <property type="component" value="Chromosome"/>
</dbReference>
<gene>
    <name evidence="2" type="ORF">OG913_29990</name>
</gene>
<sequence>MLSTDLPGAAWNKSPHSANNCACVEVALLTDGNIAVRDSKNQDGPALVFTAVEWDAFINGVRDGVFDRERLAVTT</sequence>
<feature type="domain" description="DUF397" evidence="1">
    <location>
        <begin position="9"/>
        <end position="62"/>
    </location>
</feature>
<evidence type="ECO:0000313" key="2">
    <source>
        <dbReference type="EMBL" id="WUP73592.1"/>
    </source>
</evidence>
<reference evidence="2" key="1">
    <citation type="submission" date="2022-10" db="EMBL/GenBank/DDBJ databases">
        <title>The complete genomes of actinobacterial strains from the NBC collection.</title>
        <authorList>
            <person name="Joergensen T.S."/>
            <person name="Alvarez Arevalo M."/>
            <person name="Sterndorff E.B."/>
            <person name="Faurdal D."/>
            <person name="Vuksanovic O."/>
            <person name="Mourched A.-S."/>
            <person name="Charusanti P."/>
            <person name="Shaw S."/>
            <person name="Blin K."/>
            <person name="Weber T."/>
        </authorList>
    </citation>
    <scope>NUCLEOTIDE SEQUENCE</scope>
    <source>
        <strain evidence="2">NBC_00254</strain>
    </source>
</reference>
<evidence type="ECO:0000313" key="3">
    <source>
        <dbReference type="Proteomes" id="UP001432011"/>
    </source>
</evidence>
<dbReference type="RefSeq" id="WP_328708871.1">
    <property type="nucleotide sequence ID" value="NZ_CP108085.1"/>
</dbReference>
<protein>
    <submittedName>
        <fullName evidence="2">DUF397 domain-containing protein</fullName>
    </submittedName>
</protein>
<dbReference type="Pfam" id="PF04149">
    <property type="entry name" value="DUF397"/>
    <property type="match status" value="1"/>
</dbReference>
<organism evidence="2 3">
    <name type="scientific">Microbispora hainanensis</name>
    <dbReference type="NCBI Taxonomy" id="568844"/>
    <lineage>
        <taxon>Bacteria</taxon>
        <taxon>Bacillati</taxon>
        <taxon>Actinomycetota</taxon>
        <taxon>Actinomycetes</taxon>
        <taxon>Streptosporangiales</taxon>
        <taxon>Streptosporangiaceae</taxon>
        <taxon>Microbispora</taxon>
    </lineage>
</organism>
<proteinExistence type="predicted"/>
<evidence type="ECO:0000259" key="1">
    <source>
        <dbReference type="Pfam" id="PF04149"/>
    </source>
</evidence>
<name>A0ABZ1SPL5_9ACTN</name>
<dbReference type="InterPro" id="IPR007278">
    <property type="entry name" value="DUF397"/>
</dbReference>